<organism evidence="2 3">
    <name type="scientific">Alteromonas confluentis</name>
    <dbReference type="NCBI Taxonomy" id="1656094"/>
    <lineage>
        <taxon>Bacteria</taxon>
        <taxon>Pseudomonadati</taxon>
        <taxon>Pseudomonadota</taxon>
        <taxon>Gammaproteobacteria</taxon>
        <taxon>Alteromonadales</taxon>
        <taxon>Alteromonadaceae</taxon>
        <taxon>Alteromonas/Salinimonas group</taxon>
        <taxon>Alteromonas</taxon>
    </lineage>
</organism>
<reference evidence="2 3" key="1">
    <citation type="submission" date="2016-08" db="EMBL/GenBank/DDBJ databases">
        <authorList>
            <person name="Seilhamer J.J."/>
        </authorList>
    </citation>
    <scope>NUCLEOTIDE SEQUENCE [LARGE SCALE GENOMIC DNA]</scope>
    <source>
        <strain evidence="2 3">KCTC 42603</strain>
    </source>
</reference>
<dbReference type="Pfam" id="PF10111">
    <property type="entry name" value="Glyco_tranf_2_2"/>
    <property type="match status" value="1"/>
</dbReference>
<gene>
    <name evidence="2" type="ORF">BFC18_16550</name>
</gene>
<dbReference type="InterPro" id="IPR029044">
    <property type="entry name" value="Nucleotide-diphossugar_trans"/>
</dbReference>
<name>A0A1E7Z836_9ALTE</name>
<proteinExistence type="predicted"/>
<evidence type="ECO:0000313" key="2">
    <source>
        <dbReference type="EMBL" id="OFC69678.1"/>
    </source>
</evidence>
<dbReference type="Proteomes" id="UP000175691">
    <property type="component" value="Unassembled WGS sequence"/>
</dbReference>
<dbReference type="SUPFAM" id="SSF53448">
    <property type="entry name" value="Nucleotide-diphospho-sugar transferases"/>
    <property type="match status" value="1"/>
</dbReference>
<dbReference type="Gene3D" id="3.90.550.10">
    <property type="entry name" value="Spore Coat Polysaccharide Biosynthesis Protein SpsA, Chain A"/>
    <property type="match status" value="1"/>
</dbReference>
<comment type="caution">
    <text evidence="2">The sequence shown here is derived from an EMBL/GenBank/DDBJ whole genome shotgun (WGS) entry which is preliminary data.</text>
</comment>
<feature type="domain" description="Glycosyltransferase 2-like prokaryotic type" evidence="1">
    <location>
        <begin position="70"/>
        <end position="192"/>
    </location>
</feature>
<evidence type="ECO:0000259" key="1">
    <source>
        <dbReference type="Pfam" id="PF10111"/>
    </source>
</evidence>
<dbReference type="EMBL" id="MDHN01000037">
    <property type="protein sequence ID" value="OFC69678.1"/>
    <property type="molecule type" value="Genomic_DNA"/>
</dbReference>
<protein>
    <recommendedName>
        <fullName evidence="1">Glycosyltransferase 2-like prokaryotic type domain-containing protein</fullName>
    </recommendedName>
</protein>
<keyword evidence="3" id="KW-1185">Reference proteome</keyword>
<dbReference type="InterPro" id="IPR019290">
    <property type="entry name" value="GlycosylTrfase-like_prok"/>
</dbReference>
<sequence length="288" mass="32510">MSTEFSIVTIVKRRTQQLSNLISSIERSTVQPKEMVIVWMAPPSDESLLSSEQFPIVHRFAASEELPIPKARNRGFDTCKTDKFIYLDVDCICPETLLDDLTKSLGVGKVVTANVSQLEQKVDNIDERYLQSLVAPNVTAPEKVPFINFDTNIFGITRIDYERVGGFDLDYHGFGIGDLDFAARCSKAGLYLLNTGKQVFKQFHAHYNPPVNHLYDIVANAEVFKQKWGAYPTCDMFSQFAELGLINQDYEQEGMRVMRLVTDEELAKYLVKESDEDATQAVDLAQTA</sequence>
<accession>A0A1E7Z836</accession>
<dbReference type="AlphaFoldDB" id="A0A1E7Z836"/>
<dbReference type="STRING" id="1656094.BFC18_16550"/>
<evidence type="ECO:0000313" key="3">
    <source>
        <dbReference type="Proteomes" id="UP000175691"/>
    </source>
</evidence>
<dbReference type="RefSeq" id="WP_070126478.1">
    <property type="nucleotide sequence ID" value="NZ_MDHN01000037.1"/>
</dbReference>